<dbReference type="InParanoid" id="A7TIA4"/>
<feature type="coiled-coil region" evidence="1">
    <location>
        <begin position="303"/>
        <end position="333"/>
    </location>
</feature>
<feature type="compositionally biased region" description="Acidic residues" evidence="2">
    <location>
        <begin position="80"/>
        <end position="104"/>
    </location>
</feature>
<dbReference type="Proteomes" id="UP000000267">
    <property type="component" value="Unassembled WGS sequence"/>
</dbReference>
<gene>
    <name evidence="3" type="ORF">Kpol_1054p17</name>
</gene>
<reference evidence="3 4" key="1">
    <citation type="journal article" date="2007" name="Proc. Natl. Acad. Sci. U.S.A.">
        <title>Independent sorting-out of thousands of duplicated gene pairs in two yeast species descended from a whole-genome duplication.</title>
        <authorList>
            <person name="Scannell D.R."/>
            <person name="Frank A.C."/>
            <person name="Conant G.C."/>
            <person name="Byrne K.P."/>
            <person name="Woolfit M."/>
            <person name="Wolfe K.H."/>
        </authorList>
    </citation>
    <scope>NUCLEOTIDE SEQUENCE [LARGE SCALE GENOMIC DNA]</scope>
    <source>
        <strain evidence="4">ATCC 22028 / DSM 70294 / BCRC 21397 / CBS 2163 / NBRC 10782 / NRRL Y-8283 / UCD 57-17</strain>
    </source>
</reference>
<dbReference type="InterPro" id="IPR011990">
    <property type="entry name" value="TPR-like_helical_dom_sf"/>
</dbReference>
<evidence type="ECO:0000256" key="2">
    <source>
        <dbReference type="SAM" id="MobiDB-lite"/>
    </source>
</evidence>
<dbReference type="GeneID" id="5546233"/>
<evidence type="ECO:0008006" key="5">
    <source>
        <dbReference type="Google" id="ProtNLM"/>
    </source>
</evidence>
<dbReference type="PhylomeDB" id="A7TIA4"/>
<protein>
    <recommendedName>
        <fullName evidence="5">Tetratricopeptide SHNi-TPR domain-containing protein</fullName>
    </recommendedName>
</protein>
<dbReference type="Gene3D" id="1.25.40.10">
    <property type="entry name" value="Tetratricopeptide repeat domain"/>
    <property type="match status" value="1"/>
</dbReference>
<dbReference type="KEGG" id="vpo:Kpol_1054p17"/>
<dbReference type="STRING" id="436907.A7TIA4"/>
<dbReference type="OrthoDB" id="5587616at2759"/>
<evidence type="ECO:0000256" key="1">
    <source>
        <dbReference type="SAM" id="Coils"/>
    </source>
</evidence>
<dbReference type="AlphaFoldDB" id="A7TIA4"/>
<accession>A7TIA4</accession>
<sequence length="377" mass="43384">MESKIKELIVEGAKYTASSKFENAAKCYIEILDSLRGEDQEDEEIDPEYLLLLASCLYELGVERSGMFGDDNGMQGYDDNGVDQEGESDESDEEGGSDEEDEDDGNKKPKLNENLYQFDNEEEDLAEEEEEEAAKEEEEVVSGEEEMSEEEEEEGEEEADQEPLPFTTFKDYLEGDIFYNTLELLQVARSNFELLRKTSKDERKLIKKIGQTNELLGDVYQELEQFKESIELYESSIENYKSLDDEQNIEIQDKISSIIFKLVESLTWYPDESGITRTQRIELLEFSRDYLKKCIDQAKTKNIEECKNQLSQIEVLLDELKTGKKEVKGLNNALKEDLVKNLVLKRLMGFDIPTSEDSAQNVNDLTSIVKKKKPRNK</sequence>
<evidence type="ECO:0000313" key="3">
    <source>
        <dbReference type="EMBL" id="EDO17970.1"/>
    </source>
</evidence>
<feature type="compositionally biased region" description="Acidic residues" evidence="2">
    <location>
        <begin position="119"/>
        <end position="161"/>
    </location>
</feature>
<dbReference type="OMA" id="FTIFAQA"/>
<dbReference type="RefSeq" id="XP_001645828.1">
    <property type="nucleotide sequence ID" value="XM_001645778.1"/>
</dbReference>
<dbReference type="eggNOG" id="KOG4563">
    <property type="taxonomic scope" value="Eukaryota"/>
</dbReference>
<dbReference type="HOGENOM" id="CLU_821792_0_0_1"/>
<organism evidence="4">
    <name type="scientific">Vanderwaltozyma polyspora (strain ATCC 22028 / DSM 70294 / BCRC 21397 / CBS 2163 / NBRC 10782 / NRRL Y-8283 / UCD 57-17)</name>
    <name type="common">Kluyveromyces polysporus</name>
    <dbReference type="NCBI Taxonomy" id="436907"/>
    <lineage>
        <taxon>Eukaryota</taxon>
        <taxon>Fungi</taxon>
        <taxon>Dikarya</taxon>
        <taxon>Ascomycota</taxon>
        <taxon>Saccharomycotina</taxon>
        <taxon>Saccharomycetes</taxon>
        <taxon>Saccharomycetales</taxon>
        <taxon>Saccharomycetaceae</taxon>
        <taxon>Vanderwaltozyma</taxon>
    </lineage>
</organism>
<name>A7TIA4_VANPO</name>
<feature type="region of interest" description="Disordered" evidence="2">
    <location>
        <begin position="69"/>
        <end position="164"/>
    </location>
</feature>
<keyword evidence="4" id="KW-1185">Reference proteome</keyword>
<proteinExistence type="predicted"/>
<keyword evidence="1" id="KW-0175">Coiled coil</keyword>
<dbReference type="FunCoup" id="A7TIA4">
    <property type="interactions" value="184"/>
</dbReference>
<evidence type="ECO:0000313" key="4">
    <source>
        <dbReference type="Proteomes" id="UP000000267"/>
    </source>
</evidence>
<dbReference type="EMBL" id="DS480395">
    <property type="protein sequence ID" value="EDO17970.1"/>
    <property type="molecule type" value="Genomic_DNA"/>
</dbReference>